<sequence>MSSDGWFFKNKFNRIPARQLQGWGFMAESRIPAQPLQCDRLGISLGFDSRAGRYKVLSHFYYDEKLRGEGFMVFLVGSSTESWRMIDFPLDVNKWTMDHLTWADGAWHFLCMCEWCNGSHAYDIEHGRECTIEGIKISVDLSYFKITHTNSLVRWNQMLTWFFKKMTYKPTIPHLKREVEEEVDEDECNNSLLSELNEDVVYEIISSSLQRCFIRCASVQAMVGHNRNDP</sequence>
<dbReference type="AlphaFoldDB" id="A0AAV9C9L6"/>
<reference evidence="1" key="1">
    <citation type="journal article" date="2023" name="Nat. Commun.">
        <title>Diploid and tetraploid genomes of Acorus and the evolution of monocots.</title>
        <authorList>
            <person name="Ma L."/>
            <person name="Liu K.W."/>
            <person name="Li Z."/>
            <person name="Hsiao Y.Y."/>
            <person name="Qi Y."/>
            <person name="Fu T."/>
            <person name="Tang G.D."/>
            <person name="Zhang D."/>
            <person name="Sun W.H."/>
            <person name="Liu D.K."/>
            <person name="Li Y."/>
            <person name="Chen G.Z."/>
            <person name="Liu X.D."/>
            <person name="Liao X.Y."/>
            <person name="Jiang Y.T."/>
            <person name="Yu X."/>
            <person name="Hao Y."/>
            <person name="Huang J."/>
            <person name="Zhao X.W."/>
            <person name="Ke S."/>
            <person name="Chen Y.Y."/>
            <person name="Wu W.L."/>
            <person name="Hsu J.L."/>
            <person name="Lin Y.F."/>
            <person name="Huang M.D."/>
            <person name="Li C.Y."/>
            <person name="Huang L."/>
            <person name="Wang Z.W."/>
            <person name="Zhao X."/>
            <person name="Zhong W.Y."/>
            <person name="Peng D.H."/>
            <person name="Ahmad S."/>
            <person name="Lan S."/>
            <person name="Zhang J.S."/>
            <person name="Tsai W.C."/>
            <person name="Van de Peer Y."/>
            <person name="Liu Z.J."/>
        </authorList>
    </citation>
    <scope>NUCLEOTIDE SEQUENCE</scope>
    <source>
        <strain evidence="1">CP</strain>
    </source>
</reference>
<dbReference type="Proteomes" id="UP001180020">
    <property type="component" value="Unassembled WGS sequence"/>
</dbReference>
<dbReference type="EMBL" id="JAUJYO010000020">
    <property type="protein sequence ID" value="KAK1285329.1"/>
    <property type="molecule type" value="Genomic_DNA"/>
</dbReference>
<protein>
    <recommendedName>
        <fullName evidence="3">F-box associated domain-containing protein</fullName>
    </recommendedName>
</protein>
<reference evidence="1" key="2">
    <citation type="submission" date="2023-06" db="EMBL/GenBank/DDBJ databases">
        <authorList>
            <person name="Ma L."/>
            <person name="Liu K.-W."/>
            <person name="Li Z."/>
            <person name="Hsiao Y.-Y."/>
            <person name="Qi Y."/>
            <person name="Fu T."/>
            <person name="Tang G."/>
            <person name="Zhang D."/>
            <person name="Sun W.-H."/>
            <person name="Liu D.-K."/>
            <person name="Li Y."/>
            <person name="Chen G.-Z."/>
            <person name="Liu X.-D."/>
            <person name="Liao X.-Y."/>
            <person name="Jiang Y.-T."/>
            <person name="Yu X."/>
            <person name="Hao Y."/>
            <person name="Huang J."/>
            <person name="Zhao X.-W."/>
            <person name="Ke S."/>
            <person name="Chen Y.-Y."/>
            <person name="Wu W.-L."/>
            <person name="Hsu J.-L."/>
            <person name="Lin Y.-F."/>
            <person name="Huang M.-D."/>
            <person name="Li C.-Y."/>
            <person name="Huang L."/>
            <person name="Wang Z.-W."/>
            <person name="Zhao X."/>
            <person name="Zhong W.-Y."/>
            <person name="Peng D.-H."/>
            <person name="Ahmad S."/>
            <person name="Lan S."/>
            <person name="Zhang J.-S."/>
            <person name="Tsai W.-C."/>
            <person name="Van De Peer Y."/>
            <person name="Liu Z.-J."/>
        </authorList>
    </citation>
    <scope>NUCLEOTIDE SEQUENCE</scope>
    <source>
        <strain evidence="1">CP</strain>
        <tissue evidence="1">Leaves</tissue>
    </source>
</reference>
<accession>A0AAV9C9L6</accession>
<keyword evidence="2" id="KW-1185">Reference proteome</keyword>
<comment type="caution">
    <text evidence="1">The sequence shown here is derived from an EMBL/GenBank/DDBJ whole genome shotgun (WGS) entry which is preliminary data.</text>
</comment>
<proteinExistence type="predicted"/>
<evidence type="ECO:0000313" key="2">
    <source>
        <dbReference type="Proteomes" id="UP001180020"/>
    </source>
</evidence>
<organism evidence="1 2">
    <name type="scientific">Acorus calamus</name>
    <name type="common">Sweet flag</name>
    <dbReference type="NCBI Taxonomy" id="4465"/>
    <lineage>
        <taxon>Eukaryota</taxon>
        <taxon>Viridiplantae</taxon>
        <taxon>Streptophyta</taxon>
        <taxon>Embryophyta</taxon>
        <taxon>Tracheophyta</taxon>
        <taxon>Spermatophyta</taxon>
        <taxon>Magnoliopsida</taxon>
        <taxon>Liliopsida</taxon>
        <taxon>Acoraceae</taxon>
        <taxon>Acorus</taxon>
    </lineage>
</organism>
<evidence type="ECO:0000313" key="1">
    <source>
        <dbReference type="EMBL" id="KAK1285329.1"/>
    </source>
</evidence>
<evidence type="ECO:0008006" key="3">
    <source>
        <dbReference type="Google" id="ProtNLM"/>
    </source>
</evidence>
<name>A0AAV9C9L6_ACOCL</name>
<gene>
    <name evidence="1" type="ORF">QJS10_CPB20g00231</name>
</gene>